<organism evidence="10 11">
    <name type="scientific">Manduca sexta</name>
    <name type="common">Tobacco hawkmoth</name>
    <name type="synonym">Tobacco hornworm</name>
    <dbReference type="NCBI Taxonomy" id="7130"/>
    <lineage>
        <taxon>Eukaryota</taxon>
        <taxon>Metazoa</taxon>
        <taxon>Ecdysozoa</taxon>
        <taxon>Arthropoda</taxon>
        <taxon>Hexapoda</taxon>
        <taxon>Insecta</taxon>
        <taxon>Pterygota</taxon>
        <taxon>Neoptera</taxon>
        <taxon>Endopterygota</taxon>
        <taxon>Lepidoptera</taxon>
        <taxon>Glossata</taxon>
        <taxon>Ditrysia</taxon>
        <taxon>Bombycoidea</taxon>
        <taxon>Sphingidae</taxon>
        <taxon>Sphinginae</taxon>
        <taxon>Sphingini</taxon>
        <taxon>Manduca</taxon>
    </lineage>
</organism>
<dbReference type="GO" id="GO:0005509">
    <property type="term" value="F:calcium ion binding"/>
    <property type="evidence" value="ECO:0007669"/>
    <property type="project" value="InterPro"/>
</dbReference>
<evidence type="ECO:0000256" key="1">
    <source>
        <dbReference type="ARBA" id="ARBA00022729"/>
    </source>
</evidence>
<dbReference type="CDD" id="cd00104">
    <property type="entry name" value="KAZAL_FS"/>
    <property type="match status" value="1"/>
</dbReference>
<dbReference type="GO" id="GO:0005518">
    <property type="term" value="F:collagen binding"/>
    <property type="evidence" value="ECO:0007669"/>
    <property type="project" value="TreeGrafter"/>
</dbReference>
<dbReference type="EMBL" id="JH668825">
    <property type="protein sequence ID" value="KAG6462247.1"/>
    <property type="molecule type" value="Genomic_DNA"/>
</dbReference>
<dbReference type="GO" id="GO:0005615">
    <property type="term" value="C:extracellular space"/>
    <property type="evidence" value="ECO:0007669"/>
    <property type="project" value="TreeGrafter"/>
</dbReference>
<dbReference type="GO" id="GO:0050840">
    <property type="term" value="F:extracellular matrix binding"/>
    <property type="evidence" value="ECO:0007669"/>
    <property type="project" value="TreeGrafter"/>
</dbReference>
<dbReference type="SMART" id="SM00211">
    <property type="entry name" value="TY"/>
    <property type="match status" value="1"/>
</dbReference>
<sequence length="428" mass="47268">MRWVAWAVVTAALVALAGAAARRTDQDFEFDEDVEAGGAGGGAGAVRAPRRYVYEPHNSLCRSLVCKKREVCVLRDAFTALCASKKDILRKGDVIVTASTSAWEAPARDDDEEDVFYDSGAREPPAEPPAELPAEPRPDRCVGCGARSRGQFLCGSDNRTYSSLCRLDLHNCVHRARRPVTLACRGFCPRARRPHRARVRPPSPRLDYHYDDEWRRRKSESSHNEVLPERSARRRFSQGPEGCALDKMANRLLDWFSVLMDEAGEMAPPEDGFPEDCKPEVRWMFVHLDTDGDGSLSATNLYSLRHDERERCLRPFLSSCGGGAGVSRAAWCACLRRAARPCTALARAHPDPHPGAYVPACDARGFYRPRQCHAALGVCWCVDPHGVEVPGSRAKGSPACPGELRITPTGNVSASLKQRHAKHIDRDT</sequence>
<proteinExistence type="predicted"/>
<keyword evidence="11" id="KW-1185">Reference proteome</keyword>
<keyword evidence="4" id="KW-0325">Glycoprotein</keyword>
<protein>
    <recommendedName>
        <fullName evidence="12">Proteoglycan Cow</fullName>
    </recommendedName>
</protein>
<comment type="caution">
    <text evidence="10">The sequence shown here is derived from an EMBL/GenBank/DDBJ whole genome shotgun (WGS) entry which is preliminary data.</text>
</comment>
<name>A0A922CXS0_MANSE</name>
<dbReference type="InterPro" id="IPR000716">
    <property type="entry name" value="Thyroglobulin_1"/>
</dbReference>
<keyword evidence="2" id="KW-0654">Proteoglycan</keyword>
<feature type="domain" description="Kazal-like" evidence="9">
    <location>
        <begin position="135"/>
        <end position="190"/>
    </location>
</feature>
<comment type="caution">
    <text evidence="6">Lacks conserved residue(s) required for the propagation of feature annotation.</text>
</comment>
<dbReference type="SMART" id="SM00280">
    <property type="entry name" value="KAZAL"/>
    <property type="match status" value="1"/>
</dbReference>
<dbReference type="InterPro" id="IPR019577">
    <property type="entry name" value="SPARC/Testican_Ca-bd-dom"/>
</dbReference>
<evidence type="ECO:0000256" key="4">
    <source>
        <dbReference type="ARBA" id="ARBA00023180"/>
    </source>
</evidence>
<dbReference type="PROSITE" id="PS51162">
    <property type="entry name" value="THYROGLOBULIN_1_2"/>
    <property type="match status" value="1"/>
</dbReference>
<dbReference type="Pfam" id="PF10591">
    <property type="entry name" value="SPARC_Ca_bdg"/>
    <property type="match status" value="1"/>
</dbReference>
<dbReference type="PROSITE" id="PS51465">
    <property type="entry name" value="KAZAL_2"/>
    <property type="match status" value="1"/>
</dbReference>
<evidence type="ECO:0000259" key="9">
    <source>
        <dbReference type="PROSITE" id="PS51465"/>
    </source>
</evidence>
<feature type="domain" description="Thyroglobulin type-1" evidence="8">
    <location>
        <begin position="339"/>
        <end position="400"/>
    </location>
</feature>
<dbReference type="Pfam" id="PF07648">
    <property type="entry name" value="Kazal_2"/>
    <property type="match status" value="1"/>
</dbReference>
<dbReference type="InterPro" id="IPR002350">
    <property type="entry name" value="Kazal_dom"/>
</dbReference>
<dbReference type="CDD" id="cd00191">
    <property type="entry name" value="TY"/>
    <property type="match status" value="1"/>
</dbReference>
<evidence type="ECO:0000259" key="8">
    <source>
        <dbReference type="PROSITE" id="PS51162"/>
    </source>
</evidence>
<evidence type="ECO:0000313" key="10">
    <source>
        <dbReference type="EMBL" id="KAG6462247.1"/>
    </source>
</evidence>
<dbReference type="Pfam" id="PF00086">
    <property type="entry name" value="Thyroglobulin_1"/>
    <property type="match status" value="1"/>
</dbReference>
<dbReference type="AlphaFoldDB" id="A0A922CXS0"/>
<evidence type="ECO:0000256" key="7">
    <source>
        <dbReference type="SAM" id="SignalP"/>
    </source>
</evidence>
<keyword evidence="5" id="KW-0357">Heparan sulfate</keyword>
<feature type="disulfide bond" evidence="6">
    <location>
        <begin position="372"/>
        <end position="379"/>
    </location>
</feature>
<evidence type="ECO:0000256" key="5">
    <source>
        <dbReference type="ARBA" id="ARBA00023207"/>
    </source>
</evidence>
<reference evidence="10" key="1">
    <citation type="journal article" date="2016" name="Insect Biochem. Mol. Biol.">
        <title>Multifaceted biological insights from a draft genome sequence of the tobacco hornworm moth, Manduca sexta.</title>
        <authorList>
            <person name="Kanost M.R."/>
            <person name="Arrese E.L."/>
            <person name="Cao X."/>
            <person name="Chen Y.R."/>
            <person name="Chellapilla S."/>
            <person name="Goldsmith M.R."/>
            <person name="Grosse-Wilde E."/>
            <person name="Heckel D.G."/>
            <person name="Herndon N."/>
            <person name="Jiang H."/>
            <person name="Papanicolaou A."/>
            <person name="Qu J."/>
            <person name="Soulages J.L."/>
            <person name="Vogel H."/>
            <person name="Walters J."/>
            <person name="Waterhouse R.M."/>
            <person name="Ahn S.J."/>
            <person name="Almeida F.C."/>
            <person name="An C."/>
            <person name="Aqrawi P."/>
            <person name="Bretschneider A."/>
            <person name="Bryant W.B."/>
            <person name="Bucks S."/>
            <person name="Chao H."/>
            <person name="Chevignon G."/>
            <person name="Christen J.M."/>
            <person name="Clarke D.F."/>
            <person name="Dittmer N.T."/>
            <person name="Ferguson L.C.F."/>
            <person name="Garavelou S."/>
            <person name="Gordon K.H.J."/>
            <person name="Gunaratna R.T."/>
            <person name="Han Y."/>
            <person name="Hauser F."/>
            <person name="He Y."/>
            <person name="Heidel-Fischer H."/>
            <person name="Hirsh A."/>
            <person name="Hu Y."/>
            <person name="Jiang H."/>
            <person name="Kalra D."/>
            <person name="Klinner C."/>
            <person name="Konig C."/>
            <person name="Kovar C."/>
            <person name="Kroll A.R."/>
            <person name="Kuwar S.S."/>
            <person name="Lee S.L."/>
            <person name="Lehman R."/>
            <person name="Li K."/>
            <person name="Li Z."/>
            <person name="Liang H."/>
            <person name="Lovelace S."/>
            <person name="Lu Z."/>
            <person name="Mansfield J.H."/>
            <person name="McCulloch K.J."/>
            <person name="Mathew T."/>
            <person name="Morton B."/>
            <person name="Muzny D.M."/>
            <person name="Neunemann D."/>
            <person name="Ongeri F."/>
            <person name="Pauchet Y."/>
            <person name="Pu L.L."/>
            <person name="Pyrousis I."/>
            <person name="Rao X.J."/>
            <person name="Redding A."/>
            <person name="Roesel C."/>
            <person name="Sanchez-Gracia A."/>
            <person name="Schaack S."/>
            <person name="Shukla A."/>
            <person name="Tetreau G."/>
            <person name="Wang Y."/>
            <person name="Xiong G.H."/>
            <person name="Traut W."/>
            <person name="Walsh T.K."/>
            <person name="Worley K.C."/>
            <person name="Wu D."/>
            <person name="Wu W."/>
            <person name="Wu Y.Q."/>
            <person name="Zhang X."/>
            <person name="Zou Z."/>
            <person name="Zucker H."/>
            <person name="Briscoe A.D."/>
            <person name="Burmester T."/>
            <person name="Clem R.J."/>
            <person name="Feyereisen R."/>
            <person name="Grimmelikhuijzen C.J.P."/>
            <person name="Hamodrakas S.J."/>
            <person name="Hansson B.S."/>
            <person name="Huguet E."/>
            <person name="Jermiin L.S."/>
            <person name="Lan Q."/>
            <person name="Lehman H.K."/>
            <person name="Lorenzen M."/>
            <person name="Merzendorfer H."/>
            <person name="Michalopoulos I."/>
            <person name="Morton D.B."/>
            <person name="Muthukrishnan S."/>
            <person name="Oakeshott J.G."/>
            <person name="Palmer W."/>
            <person name="Park Y."/>
            <person name="Passarelli A.L."/>
            <person name="Rozas J."/>
            <person name="Schwartz L.M."/>
            <person name="Smith W."/>
            <person name="Southgate A."/>
            <person name="Vilcinskas A."/>
            <person name="Vogt R."/>
            <person name="Wang P."/>
            <person name="Werren J."/>
            <person name="Yu X.Q."/>
            <person name="Zhou J.J."/>
            <person name="Brown S.J."/>
            <person name="Scherer S.E."/>
            <person name="Richards S."/>
            <person name="Blissard G.W."/>
        </authorList>
    </citation>
    <scope>NUCLEOTIDE SEQUENCE</scope>
</reference>
<evidence type="ECO:0008006" key="12">
    <source>
        <dbReference type="Google" id="ProtNLM"/>
    </source>
</evidence>
<feature type="disulfide bond" evidence="6">
    <location>
        <begin position="342"/>
        <end position="361"/>
    </location>
</feature>
<dbReference type="PROSITE" id="PS00484">
    <property type="entry name" value="THYROGLOBULIN_1_1"/>
    <property type="match status" value="1"/>
</dbReference>
<feature type="signal peptide" evidence="7">
    <location>
        <begin position="1"/>
        <end position="21"/>
    </location>
</feature>
<evidence type="ECO:0000256" key="2">
    <source>
        <dbReference type="ARBA" id="ARBA00022974"/>
    </source>
</evidence>
<gene>
    <name evidence="10" type="ORF">O3G_MSEX013138</name>
</gene>
<evidence type="ECO:0000256" key="3">
    <source>
        <dbReference type="ARBA" id="ARBA00023157"/>
    </source>
</evidence>
<accession>A0A922CXS0</accession>
<dbReference type="PANTHER" id="PTHR13866:SF30">
    <property type="match status" value="1"/>
</dbReference>
<feature type="chain" id="PRO_5037725665" description="Proteoglycan Cow" evidence="7">
    <location>
        <begin position="22"/>
        <end position="428"/>
    </location>
</feature>
<evidence type="ECO:0000313" key="11">
    <source>
        <dbReference type="Proteomes" id="UP000791440"/>
    </source>
</evidence>
<keyword evidence="3 6" id="KW-1015">Disulfide bond</keyword>
<reference evidence="10" key="2">
    <citation type="submission" date="2020-12" db="EMBL/GenBank/DDBJ databases">
        <authorList>
            <person name="Kanost M."/>
        </authorList>
    </citation>
    <scope>NUCLEOTIDE SEQUENCE</scope>
</reference>
<dbReference type="PANTHER" id="PTHR13866">
    <property type="entry name" value="SPARC OSTEONECTIN"/>
    <property type="match status" value="1"/>
</dbReference>
<keyword evidence="1 7" id="KW-0732">Signal</keyword>
<evidence type="ECO:0000256" key="6">
    <source>
        <dbReference type="PROSITE-ProRule" id="PRU00500"/>
    </source>
</evidence>
<dbReference type="Proteomes" id="UP000791440">
    <property type="component" value="Unassembled WGS sequence"/>
</dbReference>